<sequence>MTAILGELTALAALGVILAGAAIKAAETHRVRIRAGAKKNQRR</sequence>
<gene>
    <name evidence="1" type="ORF">OEZ49_12105</name>
</gene>
<comment type="caution">
    <text evidence="1">The sequence shown here is derived from an EMBL/GenBank/DDBJ whole genome shotgun (WGS) entry which is preliminary data.</text>
</comment>
<reference evidence="1 2" key="1">
    <citation type="submission" date="2022-10" db="EMBL/GenBank/DDBJ databases">
        <title>Ruegeria sp. nov., isolated from ocean surface water.</title>
        <authorList>
            <person name="He W."/>
            <person name="Wang L."/>
            <person name="Zhang D.-F."/>
        </authorList>
    </citation>
    <scope>NUCLEOTIDE SEQUENCE [LARGE SCALE GENOMIC DNA]</scope>
    <source>
        <strain evidence="1 2">WL0004</strain>
    </source>
</reference>
<protein>
    <submittedName>
        <fullName evidence="1">Uncharacterized protein</fullName>
    </submittedName>
</protein>
<evidence type="ECO:0000313" key="1">
    <source>
        <dbReference type="EMBL" id="MCU9838512.1"/>
    </source>
</evidence>
<evidence type="ECO:0000313" key="2">
    <source>
        <dbReference type="Proteomes" id="UP001321014"/>
    </source>
</evidence>
<dbReference type="EMBL" id="JAOVQN010000011">
    <property type="protein sequence ID" value="MCU9838512.1"/>
    <property type="molecule type" value="Genomic_DNA"/>
</dbReference>
<proteinExistence type="predicted"/>
<name>A0ABT2WTC3_9RHOB</name>
<organism evidence="1 2">
    <name type="scientific">Ruegeria marisflavi</name>
    <dbReference type="NCBI Taxonomy" id="2984152"/>
    <lineage>
        <taxon>Bacteria</taxon>
        <taxon>Pseudomonadati</taxon>
        <taxon>Pseudomonadota</taxon>
        <taxon>Alphaproteobacteria</taxon>
        <taxon>Rhodobacterales</taxon>
        <taxon>Roseobacteraceae</taxon>
        <taxon>Ruegeria</taxon>
    </lineage>
</organism>
<accession>A0ABT2WTC3</accession>
<keyword evidence="2" id="KW-1185">Reference proteome</keyword>
<dbReference type="RefSeq" id="WP_263388550.1">
    <property type="nucleotide sequence ID" value="NZ_JAOVQN010000011.1"/>
</dbReference>
<dbReference type="Proteomes" id="UP001321014">
    <property type="component" value="Unassembled WGS sequence"/>
</dbReference>